<sequence>NSRLLLVVIAALVACSDAFKLTPALEKCAEQVFKELTKETNAAVKDAIHKAMKLVKNGSLAEAQRIVRAFGETERDAIIKKYMVDDCLPLQSCFECPVEL</sequence>
<dbReference type="EMBL" id="BTSY01000004">
    <property type="protein sequence ID" value="GMT22855.1"/>
    <property type="molecule type" value="Genomic_DNA"/>
</dbReference>
<dbReference type="Proteomes" id="UP001432322">
    <property type="component" value="Unassembled WGS sequence"/>
</dbReference>
<comment type="caution">
    <text evidence="2">The sequence shown here is derived from an EMBL/GenBank/DDBJ whole genome shotgun (WGS) entry which is preliminary data.</text>
</comment>
<feature type="chain" id="PRO_5043663677" evidence="1">
    <location>
        <begin position="19"/>
        <end position="100"/>
    </location>
</feature>
<keyword evidence="1" id="KW-0732">Signal</keyword>
<evidence type="ECO:0000313" key="2">
    <source>
        <dbReference type="EMBL" id="GMT22855.1"/>
    </source>
</evidence>
<proteinExistence type="predicted"/>
<feature type="non-terminal residue" evidence="2">
    <location>
        <position position="1"/>
    </location>
</feature>
<dbReference type="AlphaFoldDB" id="A0AAV5VWG7"/>
<accession>A0AAV5VWG7</accession>
<gene>
    <name evidence="2" type="ORF">PFISCL1PPCAC_14152</name>
</gene>
<evidence type="ECO:0000256" key="1">
    <source>
        <dbReference type="SAM" id="SignalP"/>
    </source>
</evidence>
<feature type="signal peptide" evidence="1">
    <location>
        <begin position="1"/>
        <end position="18"/>
    </location>
</feature>
<organism evidence="2 3">
    <name type="scientific">Pristionchus fissidentatus</name>
    <dbReference type="NCBI Taxonomy" id="1538716"/>
    <lineage>
        <taxon>Eukaryota</taxon>
        <taxon>Metazoa</taxon>
        <taxon>Ecdysozoa</taxon>
        <taxon>Nematoda</taxon>
        <taxon>Chromadorea</taxon>
        <taxon>Rhabditida</taxon>
        <taxon>Rhabditina</taxon>
        <taxon>Diplogasteromorpha</taxon>
        <taxon>Diplogasteroidea</taxon>
        <taxon>Neodiplogasteridae</taxon>
        <taxon>Pristionchus</taxon>
    </lineage>
</organism>
<reference evidence="2" key="1">
    <citation type="submission" date="2023-10" db="EMBL/GenBank/DDBJ databases">
        <title>Genome assembly of Pristionchus species.</title>
        <authorList>
            <person name="Yoshida K."/>
            <person name="Sommer R.J."/>
        </authorList>
    </citation>
    <scope>NUCLEOTIDE SEQUENCE</scope>
    <source>
        <strain evidence="2">RS5133</strain>
    </source>
</reference>
<keyword evidence="3" id="KW-1185">Reference proteome</keyword>
<name>A0AAV5VWG7_9BILA</name>
<evidence type="ECO:0000313" key="3">
    <source>
        <dbReference type="Proteomes" id="UP001432322"/>
    </source>
</evidence>
<protein>
    <submittedName>
        <fullName evidence="2">Uncharacterized protein</fullName>
    </submittedName>
</protein>